<dbReference type="NCBIfam" id="TIGR01093">
    <property type="entry name" value="aroD"/>
    <property type="match status" value="1"/>
</dbReference>
<keyword evidence="16" id="KW-1185">Reference proteome</keyword>
<comment type="cofactor">
    <cofactor evidence="2">
        <name>NAD(+)</name>
        <dbReference type="ChEBI" id="CHEBI:57540"/>
    </cofactor>
</comment>
<keyword evidence="10" id="KW-0520">NAD</keyword>
<dbReference type="InterPro" id="IPR013785">
    <property type="entry name" value="Aldolase_TIM"/>
</dbReference>
<dbReference type="Pfam" id="PF01761">
    <property type="entry name" value="DHQ_synthase"/>
    <property type="match status" value="1"/>
</dbReference>
<proteinExistence type="predicted"/>
<evidence type="ECO:0000313" key="16">
    <source>
        <dbReference type="Proteomes" id="UP000053815"/>
    </source>
</evidence>
<comment type="pathway">
    <text evidence="4">Metabolic intermediate biosynthesis; chorismate biosynthesis; chorismate from D-erythrose 4-phosphate and phosphoenolpyruvate: step 2/7.</text>
</comment>
<dbReference type="GO" id="GO:0003856">
    <property type="term" value="F:3-dehydroquinate synthase activity"/>
    <property type="evidence" value="ECO:0007669"/>
    <property type="project" value="UniProtKB-EC"/>
</dbReference>
<evidence type="ECO:0000256" key="12">
    <source>
        <dbReference type="ARBA" id="ARBA00023239"/>
    </source>
</evidence>
<dbReference type="GO" id="GO:0000166">
    <property type="term" value="F:nucleotide binding"/>
    <property type="evidence" value="ECO:0007669"/>
    <property type="project" value="UniProtKB-KW"/>
</dbReference>
<dbReference type="GO" id="GO:0005737">
    <property type="term" value="C:cytoplasm"/>
    <property type="evidence" value="ECO:0007669"/>
    <property type="project" value="InterPro"/>
</dbReference>
<evidence type="ECO:0000256" key="9">
    <source>
        <dbReference type="ARBA" id="ARBA00022833"/>
    </source>
</evidence>
<dbReference type="SUPFAM" id="SSF51569">
    <property type="entry name" value="Aldolase"/>
    <property type="match status" value="1"/>
</dbReference>
<evidence type="ECO:0000256" key="5">
    <source>
        <dbReference type="ARBA" id="ARBA00013031"/>
    </source>
</evidence>
<evidence type="ECO:0000259" key="13">
    <source>
        <dbReference type="Pfam" id="PF01761"/>
    </source>
</evidence>
<organism evidence="15">
    <name type="scientific">Mucor ambiguus</name>
    <dbReference type="NCBI Taxonomy" id="91626"/>
    <lineage>
        <taxon>Eukaryota</taxon>
        <taxon>Fungi</taxon>
        <taxon>Fungi incertae sedis</taxon>
        <taxon>Mucoromycota</taxon>
        <taxon>Mucoromycotina</taxon>
        <taxon>Mucoromycetes</taxon>
        <taxon>Mucorales</taxon>
        <taxon>Mucorineae</taxon>
        <taxon>Mucoraceae</taxon>
        <taxon>Mucor</taxon>
    </lineage>
</organism>
<dbReference type="PANTHER" id="PTHR43622">
    <property type="entry name" value="3-DEHYDROQUINATE SYNTHASE"/>
    <property type="match status" value="1"/>
</dbReference>
<dbReference type="OrthoDB" id="197068at2759"/>
<evidence type="ECO:0000256" key="11">
    <source>
        <dbReference type="ARBA" id="ARBA00023141"/>
    </source>
</evidence>
<dbReference type="Pfam" id="PF01487">
    <property type="entry name" value="DHquinase_I"/>
    <property type="match status" value="1"/>
</dbReference>
<name>A0A0C9N3V9_9FUNG</name>
<dbReference type="Gene3D" id="1.20.1090.10">
    <property type="entry name" value="Dehydroquinate synthase-like - alpha domain"/>
    <property type="match status" value="1"/>
</dbReference>
<dbReference type="InterPro" id="IPR001381">
    <property type="entry name" value="DHquinase_I"/>
</dbReference>
<dbReference type="InterPro" id="IPR056179">
    <property type="entry name" value="DHQS_C"/>
</dbReference>
<comment type="cofactor">
    <cofactor evidence="3">
        <name>Zn(2+)</name>
        <dbReference type="ChEBI" id="CHEBI:29105"/>
    </cofactor>
</comment>
<dbReference type="Gene3D" id="3.40.50.1970">
    <property type="match status" value="1"/>
</dbReference>
<sequence length="768" mass="85850">MVLDISNVTAIPLLNVPNVIQIGYHLMDHIAADLTRNINNVSNYVIITDTQLAPLYLDSLYQSIQSHLKSSQRLLTRILPCGEQSKSRAVKASIEDFLLDQKCTRDTCLIALGGGVMGDLVGFVASTFMRGVPFVQIPTTLLAMVDSSIGGKTAIDTSHGKNLIGTFWQPVRIYMNLSVLETLPKREMANGMAEVIKTFAISSEAEFAKLERGKSQIESAILGSSDTATNLDAGKAFLLNVISACAAFKANVVTQDEKEGGLRGLLNFGHTLGHAYEAHLSPEWLHGECVSLGLIHEAELSYYLGHCPFSAIERLKSCLQLYDLPIHFDDYSNKVLKLSPVMDTMKVDKKNKGLQKRVVLLKDIGSTLENKPTNVDDVAIEQVLTKYVSSSSSSVDDNLSNIHLQEHSFMNNFPLEISVDSVDLSPHFSTLCMAFKKMGLDVATQNDQHVRIAGKDTRKEIKISMTEKAGSTKPANNSEVWYEYVVLPSQKADAQFVFHMLHFVNITMLSQSRHISPMQNKQTTFVTPTILSYATVLPSLMKQWLEGTDAIEFRVDYLPVQENMGDWVANVGLQLAHLRQLTRLPIIYTVRTQPQAGKFDPTQVDLYETLLQWGHRWGCDYVDMESSTLPEERQRAMMEMNQNYGNTKIISSFHDPNHTLSWSDAAMKKVYQQAKSLFDAYNHQGVIKLVGFADTFYDNIELEHFRHQVDADKNKEIILINMGAHGRFSRVSNKFLSPATHPTMSVAAAPGQLSLNELSRLRKELHFN</sequence>
<feature type="domain" description="3-dehydroquinate synthase N-terminal" evidence="13">
    <location>
        <begin position="78"/>
        <end position="189"/>
    </location>
</feature>
<evidence type="ECO:0000256" key="10">
    <source>
        <dbReference type="ARBA" id="ARBA00023027"/>
    </source>
</evidence>
<evidence type="ECO:0000256" key="8">
    <source>
        <dbReference type="ARBA" id="ARBA00022741"/>
    </source>
</evidence>
<dbReference type="CDD" id="cd00502">
    <property type="entry name" value="DHQase_I"/>
    <property type="match status" value="1"/>
</dbReference>
<evidence type="ECO:0000259" key="14">
    <source>
        <dbReference type="Pfam" id="PF24621"/>
    </source>
</evidence>
<dbReference type="AlphaFoldDB" id="A0A0C9N3V9"/>
<keyword evidence="8" id="KW-0547">Nucleotide-binding</keyword>
<dbReference type="GO" id="GO:0009073">
    <property type="term" value="P:aromatic amino acid family biosynthetic process"/>
    <property type="evidence" value="ECO:0007669"/>
    <property type="project" value="UniProtKB-KW"/>
</dbReference>
<dbReference type="NCBIfam" id="TIGR01357">
    <property type="entry name" value="aroB"/>
    <property type="match status" value="1"/>
</dbReference>
<gene>
    <name evidence="15" type="ORF">MAM1_0254d08778</name>
</gene>
<dbReference type="Proteomes" id="UP000053815">
    <property type="component" value="Unassembled WGS sequence"/>
</dbReference>
<evidence type="ECO:0000313" key="15">
    <source>
        <dbReference type="EMBL" id="GAN09253.1"/>
    </source>
</evidence>
<accession>A0A0C9N3V9</accession>
<dbReference type="CDD" id="cd08195">
    <property type="entry name" value="DHQS"/>
    <property type="match status" value="1"/>
</dbReference>
<dbReference type="STRING" id="91626.A0A0C9N3V9"/>
<reference evidence="15" key="1">
    <citation type="submission" date="2014-09" db="EMBL/GenBank/DDBJ databases">
        <title>Draft genome sequence of an oleaginous Mucoromycotina fungus Mucor ambiguus NBRC6742.</title>
        <authorList>
            <person name="Takeda I."/>
            <person name="Yamane N."/>
            <person name="Morita T."/>
            <person name="Tamano K."/>
            <person name="Machida M."/>
            <person name="Baker S."/>
            <person name="Koike H."/>
        </authorList>
    </citation>
    <scope>NUCLEOTIDE SEQUENCE</scope>
    <source>
        <strain evidence="15">NBRC 6742</strain>
    </source>
</reference>
<dbReference type="GO" id="GO:0008652">
    <property type="term" value="P:amino acid biosynthetic process"/>
    <property type="evidence" value="ECO:0007669"/>
    <property type="project" value="UniProtKB-KW"/>
</dbReference>
<dbReference type="InterPro" id="IPR050071">
    <property type="entry name" value="Dehydroquinate_synthase"/>
</dbReference>
<evidence type="ECO:0000256" key="1">
    <source>
        <dbReference type="ARBA" id="ARBA00001393"/>
    </source>
</evidence>
<dbReference type="SUPFAM" id="SSF56796">
    <property type="entry name" value="Dehydroquinate synthase-like"/>
    <property type="match status" value="1"/>
</dbReference>
<keyword evidence="6" id="KW-0028">Amino-acid biosynthesis</keyword>
<dbReference type="FunFam" id="3.40.50.1970:FF:000007">
    <property type="entry name" value="Pentafunctional AROM polypeptide"/>
    <property type="match status" value="1"/>
</dbReference>
<dbReference type="InterPro" id="IPR030960">
    <property type="entry name" value="DHQS/DOIS_N"/>
</dbReference>
<dbReference type="GO" id="GO:0046872">
    <property type="term" value="F:metal ion binding"/>
    <property type="evidence" value="ECO:0007669"/>
    <property type="project" value="UniProtKB-KW"/>
</dbReference>
<dbReference type="InterPro" id="IPR016037">
    <property type="entry name" value="DHQ_synth_AroB"/>
</dbReference>
<evidence type="ECO:0000256" key="4">
    <source>
        <dbReference type="ARBA" id="ARBA00004661"/>
    </source>
</evidence>
<dbReference type="Gene3D" id="3.20.20.70">
    <property type="entry name" value="Aldolase class I"/>
    <property type="match status" value="1"/>
</dbReference>
<keyword evidence="11" id="KW-0057">Aromatic amino acid biosynthesis</keyword>
<comment type="catalytic activity">
    <reaction evidence="1">
        <text>7-phospho-2-dehydro-3-deoxy-D-arabino-heptonate = 3-dehydroquinate + phosphate</text>
        <dbReference type="Rhea" id="RHEA:21968"/>
        <dbReference type="ChEBI" id="CHEBI:32364"/>
        <dbReference type="ChEBI" id="CHEBI:43474"/>
        <dbReference type="ChEBI" id="CHEBI:58394"/>
        <dbReference type="EC" id="4.2.3.4"/>
    </reaction>
</comment>
<dbReference type="Pfam" id="PF24621">
    <property type="entry name" value="DHQS_C"/>
    <property type="match status" value="1"/>
</dbReference>
<dbReference type="GO" id="GO:0003855">
    <property type="term" value="F:3-dehydroquinate dehydratase activity"/>
    <property type="evidence" value="ECO:0007669"/>
    <property type="project" value="InterPro"/>
</dbReference>
<evidence type="ECO:0000256" key="2">
    <source>
        <dbReference type="ARBA" id="ARBA00001911"/>
    </source>
</evidence>
<keyword evidence="7" id="KW-0479">Metal-binding</keyword>
<dbReference type="EC" id="4.2.3.4" evidence="5"/>
<protein>
    <recommendedName>
        <fullName evidence="5">3-dehydroquinate synthase</fullName>
        <ecNumber evidence="5">4.2.3.4</ecNumber>
    </recommendedName>
</protein>
<feature type="domain" description="3-dehydroquinate synthase C-terminal" evidence="14">
    <location>
        <begin position="191"/>
        <end position="351"/>
    </location>
</feature>
<evidence type="ECO:0000256" key="6">
    <source>
        <dbReference type="ARBA" id="ARBA00022605"/>
    </source>
</evidence>
<dbReference type="EMBL" id="DF836543">
    <property type="protein sequence ID" value="GAN09253.1"/>
    <property type="molecule type" value="Genomic_DNA"/>
</dbReference>
<evidence type="ECO:0000256" key="3">
    <source>
        <dbReference type="ARBA" id="ARBA00001947"/>
    </source>
</evidence>
<keyword evidence="12" id="KW-0456">Lyase</keyword>
<keyword evidence="9" id="KW-0862">Zinc</keyword>
<evidence type="ECO:0000256" key="7">
    <source>
        <dbReference type="ARBA" id="ARBA00022723"/>
    </source>
</evidence>
<dbReference type="PANTHER" id="PTHR43622:SF7">
    <property type="entry name" value="3-DEHYDROQUINATE SYNTHASE, CHLOROPLASTIC"/>
    <property type="match status" value="1"/>
</dbReference>